<evidence type="ECO:0000313" key="5">
    <source>
        <dbReference type="EMBL" id="EEZ99118.2"/>
    </source>
</evidence>
<dbReference type="EMBL" id="KQ971309">
    <property type="protein sequence ID" value="EEZ99118.2"/>
    <property type="molecule type" value="Genomic_DNA"/>
</dbReference>
<dbReference type="Proteomes" id="UP000007266">
    <property type="component" value="Linkage group 2"/>
</dbReference>
<comment type="subcellular location">
    <subcellularLocation>
        <location evidence="1">Nucleus</location>
    </subcellularLocation>
</comment>
<dbReference type="Gene3D" id="1.10.10.60">
    <property type="entry name" value="Homeodomain-like"/>
    <property type="match status" value="2"/>
</dbReference>
<dbReference type="OMA" id="GWLQKWR"/>
<evidence type="ECO:0000259" key="4">
    <source>
        <dbReference type="PROSITE" id="PS51253"/>
    </source>
</evidence>
<dbReference type="STRING" id="7070.D6WC05"/>
<dbReference type="InterPro" id="IPR007889">
    <property type="entry name" value="HTH_Psq"/>
</dbReference>
<accession>D6WC05</accession>
<dbReference type="SUPFAM" id="SSF46689">
    <property type="entry name" value="Homeodomain-like"/>
    <property type="match status" value="2"/>
</dbReference>
<reference evidence="5 6" key="2">
    <citation type="journal article" date="2010" name="Nucleic Acids Res.">
        <title>BeetleBase in 2010: revisions to provide comprehensive genomic information for Tribolium castaneum.</title>
        <authorList>
            <person name="Kim H.S."/>
            <person name="Murphy T."/>
            <person name="Xia J."/>
            <person name="Caragea D."/>
            <person name="Park Y."/>
            <person name="Beeman R.W."/>
            <person name="Lorenzen M.D."/>
            <person name="Butcher S."/>
            <person name="Manak J.R."/>
            <person name="Brown S.J."/>
        </authorList>
    </citation>
    <scope>GENOME REANNOTATION</scope>
    <source>
        <strain evidence="5 6">Georgia GA2</strain>
    </source>
</reference>
<evidence type="ECO:0000256" key="1">
    <source>
        <dbReference type="ARBA" id="ARBA00004123"/>
    </source>
</evidence>
<dbReference type="InterPro" id="IPR006600">
    <property type="entry name" value="HTH_CenpB_DNA-bd_dom"/>
</dbReference>
<keyword evidence="6" id="KW-1185">Reference proteome</keyword>
<dbReference type="PANTHER" id="PTHR19303">
    <property type="entry name" value="TRANSPOSON"/>
    <property type="match status" value="1"/>
</dbReference>
<protein>
    <submittedName>
        <fullName evidence="5">Tigger transposable element-derived protein 3-like Protein</fullName>
    </submittedName>
</protein>
<name>D6WC05_TRICA</name>
<organism evidence="5 6">
    <name type="scientific">Tribolium castaneum</name>
    <name type="common">Red flour beetle</name>
    <dbReference type="NCBI Taxonomy" id="7070"/>
    <lineage>
        <taxon>Eukaryota</taxon>
        <taxon>Metazoa</taxon>
        <taxon>Ecdysozoa</taxon>
        <taxon>Arthropoda</taxon>
        <taxon>Hexapoda</taxon>
        <taxon>Insecta</taxon>
        <taxon>Pterygota</taxon>
        <taxon>Neoptera</taxon>
        <taxon>Endopterygota</taxon>
        <taxon>Coleoptera</taxon>
        <taxon>Polyphaga</taxon>
        <taxon>Cucujiformia</taxon>
        <taxon>Tenebrionidae</taxon>
        <taxon>Tenebrionidae incertae sedis</taxon>
        <taxon>Tribolium</taxon>
    </lineage>
</organism>
<dbReference type="Pfam" id="PF03221">
    <property type="entry name" value="HTH_Tnp_Tc5"/>
    <property type="match status" value="1"/>
</dbReference>
<dbReference type="AlphaFoldDB" id="D6WC05"/>
<dbReference type="SMART" id="SM00674">
    <property type="entry name" value="CENPB"/>
    <property type="match status" value="1"/>
</dbReference>
<dbReference type="InterPro" id="IPR009057">
    <property type="entry name" value="Homeodomain-like_sf"/>
</dbReference>
<evidence type="ECO:0000313" key="6">
    <source>
        <dbReference type="Proteomes" id="UP000007266"/>
    </source>
</evidence>
<proteinExistence type="predicted"/>
<keyword evidence="2" id="KW-0238">DNA-binding</keyword>
<dbReference type="HOGENOM" id="CLU_1220832_0_0_1"/>
<keyword evidence="3" id="KW-0539">Nucleus</keyword>
<feature type="domain" description="HTH CENPB-type" evidence="4">
    <location>
        <begin position="63"/>
        <end position="134"/>
    </location>
</feature>
<dbReference type="PROSITE" id="PS51253">
    <property type="entry name" value="HTH_CENPB"/>
    <property type="match status" value="1"/>
</dbReference>
<dbReference type="GO" id="GO:0005634">
    <property type="term" value="C:nucleus"/>
    <property type="evidence" value="ECO:0007669"/>
    <property type="project" value="UniProtKB-SubCell"/>
</dbReference>
<evidence type="ECO:0000256" key="2">
    <source>
        <dbReference type="ARBA" id="ARBA00023125"/>
    </source>
</evidence>
<dbReference type="eggNOG" id="KOG3105">
    <property type="taxonomic scope" value="Eukaryota"/>
</dbReference>
<dbReference type="Pfam" id="PF04218">
    <property type="entry name" value="CENP-B_N"/>
    <property type="match status" value="1"/>
</dbReference>
<reference evidence="5 6" key="1">
    <citation type="journal article" date="2008" name="Nature">
        <title>The genome of the model beetle and pest Tribolium castaneum.</title>
        <authorList>
            <consortium name="Tribolium Genome Sequencing Consortium"/>
            <person name="Richards S."/>
            <person name="Gibbs R.A."/>
            <person name="Weinstock G.M."/>
            <person name="Brown S.J."/>
            <person name="Denell R."/>
            <person name="Beeman R.W."/>
            <person name="Gibbs R."/>
            <person name="Beeman R.W."/>
            <person name="Brown S.J."/>
            <person name="Bucher G."/>
            <person name="Friedrich M."/>
            <person name="Grimmelikhuijzen C.J."/>
            <person name="Klingler M."/>
            <person name="Lorenzen M."/>
            <person name="Richards S."/>
            <person name="Roth S."/>
            <person name="Schroder R."/>
            <person name="Tautz D."/>
            <person name="Zdobnov E.M."/>
            <person name="Muzny D."/>
            <person name="Gibbs R.A."/>
            <person name="Weinstock G.M."/>
            <person name="Attaway T."/>
            <person name="Bell S."/>
            <person name="Buhay C.J."/>
            <person name="Chandrabose M.N."/>
            <person name="Chavez D."/>
            <person name="Clerk-Blankenburg K.P."/>
            <person name="Cree A."/>
            <person name="Dao M."/>
            <person name="Davis C."/>
            <person name="Chacko J."/>
            <person name="Dinh H."/>
            <person name="Dugan-Rocha S."/>
            <person name="Fowler G."/>
            <person name="Garner T.T."/>
            <person name="Garnes J."/>
            <person name="Gnirke A."/>
            <person name="Hawes A."/>
            <person name="Hernandez J."/>
            <person name="Hines S."/>
            <person name="Holder M."/>
            <person name="Hume J."/>
            <person name="Jhangiani S.N."/>
            <person name="Joshi V."/>
            <person name="Khan Z.M."/>
            <person name="Jackson L."/>
            <person name="Kovar C."/>
            <person name="Kowis A."/>
            <person name="Lee S."/>
            <person name="Lewis L.R."/>
            <person name="Margolis J."/>
            <person name="Morgan M."/>
            <person name="Nazareth L.V."/>
            <person name="Nguyen N."/>
            <person name="Okwuonu G."/>
            <person name="Parker D."/>
            <person name="Richards S."/>
            <person name="Ruiz S.J."/>
            <person name="Santibanez J."/>
            <person name="Savard J."/>
            <person name="Scherer S.E."/>
            <person name="Schneider B."/>
            <person name="Sodergren E."/>
            <person name="Tautz D."/>
            <person name="Vattahil S."/>
            <person name="Villasana D."/>
            <person name="White C.S."/>
            <person name="Wright R."/>
            <person name="Park Y."/>
            <person name="Beeman R.W."/>
            <person name="Lord J."/>
            <person name="Oppert B."/>
            <person name="Lorenzen M."/>
            <person name="Brown S."/>
            <person name="Wang L."/>
            <person name="Savard J."/>
            <person name="Tautz D."/>
            <person name="Richards S."/>
            <person name="Weinstock G."/>
            <person name="Gibbs R.A."/>
            <person name="Liu Y."/>
            <person name="Worley K."/>
            <person name="Weinstock G."/>
            <person name="Elsik C.G."/>
            <person name="Reese J.T."/>
            <person name="Elhaik E."/>
            <person name="Landan G."/>
            <person name="Graur D."/>
            <person name="Arensburger P."/>
            <person name="Atkinson P."/>
            <person name="Beeman R.W."/>
            <person name="Beidler J."/>
            <person name="Brown S.J."/>
            <person name="Demuth J.P."/>
            <person name="Drury D.W."/>
            <person name="Du Y.Z."/>
            <person name="Fujiwara H."/>
            <person name="Lorenzen M."/>
            <person name="Maselli V."/>
            <person name="Osanai M."/>
            <person name="Park Y."/>
            <person name="Robertson H.M."/>
            <person name="Tu Z."/>
            <person name="Wang J.J."/>
            <person name="Wang S."/>
            <person name="Richards S."/>
            <person name="Song H."/>
            <person name="Zhang L."/>
            <person name="Sodergren E."/>
            <person name="Werner D."/>
            <person name="Stanke M."/>
            <person name="Morgenstern B."/>
            <person name="Solovyev V."/>
            <person name="Kosarev P."/>
            <person name="Brown G."/>
            <person name="Chen H.C."/>
            <person name="Ermolaeva O."/>
            <person name="Hlavina W."/>
            <person name="Kapustin Y."/>
            <person name="Kiryutin B."/>
            <person name="Kitts P."/>
            <person name="Maglott D."/>
            <person name="Pruitt K."/>
            <person name="Sapojnikov V."/>
            <person name="Souvorov A."/>
            <person name="Mackey A.J."/>
            <person name="Waterhouse R.M."/>
            <person name="Wyder S."/>
            <person name="Zdobnov E.M."/>
            <person name="Zdobnov E.M."/>
            <person name="Wyder S."/>
            <person name="Kriventseva E.V."/>
            <person name="Kadowaki T."/>
            <person name="Bork P."/>
            <person name="Aranda M."/>
            <person name="Bao R."/>
            <person name="Beermann A."/>
            <person name="Berns N."/>
            <person name="Bolognesi R."/>
            <person name="Bonneton F."/>
            <person name="Bopp D."/>
            <person name="Brown S.J."/>
            <person name="Bucher G."/>
            <person name="Butts T."/>
            <person name="Chaumot A."/>
            <person name="Denell R.E."/>
            <person name="Ferrier D.E."/>
            <person name="Friedrich M."/>
            <person name="Gordon C.M."/>
            <person name="Jindra M."/>
            <person name="Klingler M."/>
            <person name="Lan Q."/>
            <person name="Lattorff H.M."/>
            <person name="Laudet V."/>
            <person name="von Levetsow C."/>
            <person name="Liu Z."/>
            <person name="Lutz R."/>
            <person name="Lynch J.A."/>
            <person name="da Fonseca R.N."/>
            <person name="Posnien N."/>
            <person name="Reuter R."/>
            <person name="Roth S."/>
            <person name="Savard J."/>
            <person name="Schinko J.B."/>
            <person name="Schmitt C."/>
            <person name="Schoppmeier M."/>
            <person name="Schroder R."/>
            <person name="Shippy T.D."/>
            <person name="Simonnet F."/>
            <person name="Marques-Souza H."/>
            <person name="Tautz D."/>
            <person name="Tomoyasu Y."/>
            <person name="Trauner J."/>
            <person name="Van der Zee M."/>
            <person name="Vervoort M."/>
            <person name="Wittkopp N."/>
            <person name="Wimmer E.A."/>
            <person name="Yang X."/>
            <person name="Jones A.K."/>
            <person name="Sattelle D.B."/>
            <person name="Ebert P.R."/>
            <person name="Nelson D."/>
            <person name="Scott J.G."/>
            <person name="Beeman R.W."/>
            <person name="Muthukrishnan S."/>
            <person name="Kramer K.J."/>
            <person name="Arakane Y."/>
            <person name="Beeman R.W."/>
            <person name="Zhu Q."/>
            <person name="Hogenkamp D."/>
            <person name="Dixit R."/>
            <person name="Oppert B."/>
            <person name="Jiang H."/>
            <person name="Zou Z."/>
            <person name="Marshall J."/>
            <person name="Elpidina E."/>
            <person name="Vinokurov K."/>
            <person name="Oppert C."/>
            <person name="Zou Z."/>
            <person name="Evans J."/>
            <person name="Lu Z."/>
            <person name="Zhao P."/>
            <person name="Sumathipala N."/>
            <person name="Altincicek B."/>
            <person name="Vilcinskas A."/>
            <person name="Williams M."/>
            <person name="Hultmark D."/>
            <person name="Hetru C."/>
            <person name="Jiang H."/>
            <person name="Grimmelikhuijzen C.J."/>
            <person name="Hauser F."/>
            <person name="Cazzamali G."/>
            <person name="Williamson M."/>
            <person name="Park Y."/>
            <person name="Li B."/>
            <person name="Tanaka Y."/>
            <person name="Predel R."/>
            <person name="Neupert S."/>
            <person name="Schachtner J."/>
            <person name="Verleyen P."/>
            <person name="Raible F."/>
            <person name="Bork P."/>
            <person name="Friedrich M."/>
            <person name="Walden K.K."/>
            <person name="Robertson H.M."/>
            <person name="Angeli S."/>
            <person name="Foret S."/>
            <person name="Bucher G."/>
            <person name="Schuetz S."/>
            <person name="Maleszka R."/>
            <person name="Wimmer E.A."/>
            <person name="Beeman R.W."/>
            <person name="Lorenzen M."/>
            <person name="Tomoyasu Y."/>
            <person name="Miller S.C."/>
            <person name="Grossmann D."/>
            <person name="Bucher G."/>
        </authorList>
    </citation>
    <scope>NUCLEOTIDE SEQUENCE [LARGE SCALE GENOMIC DNA]</scope>
    <source>
        <strain evidence="5 6">Georgia GA2</strain>
    </source>
</reference>
<gene>
    <name evidence="5" type="primary">AUGUSTUS-3.0.2_05011</name>
    <name evidence="5" type="ORF">TcasGA2_TC005011</name>
</gene>
<evidence type="ECO:0000256" key="3">
    <source>
        <dbReference type="ARBA" id="ARBA00023242"/>
    </source>
</evidence>
<dbReference type="PANTHER" id="PTHR19303:SF73">
    <property type="entry name" value="PROTEIN PDC2"/>
    <property type="match status" value="1"/>
</dbReference>
<dbReference type="InterPro" id="IPR050863">
    <property type="entry name" value="CenT-Element_Derived"/>
</dbReference>
<sequence length="239" mass="28204">MAPRKTFFTLRQKIEVINVAEREHLSVRKLGERFNISKTQAAHIVKHKDNIRKRWQSGENLDQKKRKLKNEAAQIDKMCFEWFVHARNQQISITGPLIKAKAKEIASDLQYHKFSASDGWLQKWRKRHNINFKCNKPIFSEDDQSEKNNLEQKLLIKNEVNEQISENIATEEFIVKQEQESDEEEQGEDFGSITCYEDALKVVKSLKNFSKGDFFALEHLKNLEFHFQNCFLQEKSKNC</sequence>
<dbReference type="GO" id="GO:0003677">
    <property type="term" value="F:DNA binding"/>
    <property type="evidence" value="ECO:0007669"/>
    <property type="project" value="UniProtKB-KW"/>
</dbReference>